<dbReference type="Pfam" id="PF10192">
    <property type="entry name" value="GPR180-TMEM145_TM"/>
    <property type="match status" value="1"/>
</dbReference>
<keyword evidence="1" id="KW-0472">Membrane</keyword>
<feature type="transmembrane region" description="Helical" evidence="1">
    <location>
        <begin position="326"/>
        <end position="344"/>
    </location>
</feature>
<evidence type="ECO:0000256" key="2">
    <source>
        <dbReference type="SAM" id="SignalP"/>
    </source>
</evidence>
<dbReference type="PANTHER" id="PTHR23252:SF43">
    <property type="entry name" value="INTIMAL THICKNESS RELATED RECEPTOR IRP DOMAIN-CONTAINING PROTEIN"/>
    <property type="match status" value="1"/>
</dbReference>
<accession>A0A914VSH7</accession>
<protein>
    <submittedName>
        <fullName evidence="5">GPR180/TMEM145 transmembrane domain-containing protein</fullName>
    </submittedName>
</protein>
<evidence type="ECO:0000313" key="4">
    <source>
        <dbReference type="Proteomes" id="UP000887566"/>
    </source>
</evidence>
<keyword evidence="2" id="KW-0732">Signal</keyword>
<feature type="transmembrane region" description="Helical" evidence="1">
    <location>
        <begin position="259"/>
        <end position="281"/>
    </location>
</feature>
<organism evidence="4 5">
    <name type="scientific">Plectus sambesii</name>
    <dbReference type="NCBI Taxonomy" id="2011161"/>
    <lineage>
        <taxon>Eukaryota</taxon>
        <taxon>Metazoa</taxon>
        <taxon>Ecdysozoa</taxon>
        <taxon>Nematoda</taxon>
        <taxon>Chromadorea</taxon>
        <taxon>Plectida</taxon>
        <taxon>Plectina</taxon>
        <taxon>Plectoidea</taxon>
        <taxon>Plectidae</taxon>
        <taxon>Plectus</taxon>
    </lineage>
</organism>
<dbReference type="PANTHER" id="PTHR23252">
    <property type="entry name" value="INTIMAL THICKNESS RECEPTOR-RELATED"/>
    <property type="match status" value="1"/>
</dbReference>
<name>A0A914VSH7_9BILA</name>
<reference evidence="5" key="1">
    <citation type="submission" date="2022-11" db="UniProtKB">
        <authorList>
            <consortium name="WormBaseParasite"/>
        </authorList>
    </citation>
    <scope>IDENTIFICATION</scope>
</reference>
<feature type="transmembrane region" description="Helical" evidence="1">
    <location>
        <begin position="430"/>
        <end position="453"/>
    </location>
</feature>
<keyword evidence="1" id="KW-0812">Transmembrane</keyword>
<keyword evidence="1" id="KW-1133">Transmembrane helix</keyword>
<feature type="transmembrane region" description="Helical" evidence="1">
    <location>
        <begin position="223"/>
        <end position="239"/>
    </location>
</feature>
<dbReference type="GO" id="GO:0019236">
    <property type="term" value="P:response to pheromone"/>
    <property type="evidence" value="ECO:0007669"/>
    <property type="project" value="InterPro"/>
</dbReference>
<feature type="transmembrane region" description="Helical" evidence="1">
    <location>
        <begin position="293"/>
        <end position="314"/>
    </location>
</feature>
<feature type="signal peptide" evidence="2">
    <location>
        <begin position="1"/>
        <end position="19"/>
    </location>
</feature>
<dbReference type="Proteomes" id="UP000887566">
    <property type="component" value="Unplaced"/>
</dbReference>
<dbReference type="GO" id="GO:0007186">
    <property type="term" value="P:G protein-coupled receptor signaling pathway"/>
    <property type="evidence" value="ECO:0007669"/>
    <property type="project" value="InterPro"/>
</dbReference>
<dbReference type="AlphaFoldDB" id="A0A914VSH7"/>
<evidence type="ECO:0000256" key="1">
    <source>
        <dbReference type="SAM" id="Phobius"/>
    </source>
</evidence>
<dbReference type="InterPro" id="IPR047831">
    <property type="entry name" value="GPR180/TMEM145"/>
</dbReference>
<feature type="domain" description="GPR180/TMEM145 transmembrane" evidence="3">
    <location>
        <begin position="230"/>
        <end position="448"/>
    </location>
</feature>
<proteinExistence type="predicted"/>
<feature type="transmembrane region" description="Helical" evidence="1">
    <location>
        <begin position="403"/>
        <end position="424"/>
    </location>
</feature>
<feature type="chain" id="PRO_5037641992" evidence="2">
    <location>
        <begin position="20"/>
        <end position="511"/>
    </location>
</feature>
<dbReference type="InterPro" id="IPR019336">
    <property type="entry name" value="GPR180/TMEM145_TM"/>
</dbReference>
<sequence length="511" mass="58454">MLLFHAAAFLLYSSCYVDGLRLTGQWDSSQFFTILAKFGFQQTDHLDESHTRGFVYGNVTAMIPNGAISRNTSVLLALVRRSLFGSMFEARDDYPSDISCEHLLRDISAVAYDAKCMPSGQQDSFRWVPCPRGQYCPDEDNPKNVLSGFQFTYHVQESYAPGFWYLVMAACQLNEQPQCNWTRQTRPVTVDYDLWLVNGSPLVRYLNPFEHQFSFDEQDTAEMYFAALGIYVLMLGMQYRAVVLFRRGSTQRVPDRQRLLSAVCFLETGGLLLCSLNILTFAYDGSGALTLRWIGDLMRLASMSVLSLLLILLARGWSIVDNELRSFRFVATFWGSLSILHAIFFVWNSRAVDEIEEVDIFETWPGFGILLLRVVQAVWFLVEIKRSIDGELDEEKAEFLTHFGAGFLVWFVHLPMLGVVASKIELLWRFKIILAINLFANTLASAILVHLFWPMSTNRRFFAADDRMHRLLNHSEEMDEFEKSLIDEEFVPSDPAVEDDDLCPVFTPTSL</sequence>
<evidence type="ECO:0000313" key="5">
    <source>
        <dbReference type="WBParaSite" id="PSAMB.scaffold2388size23462.g17598.t1"/>
    </source>
</evidence>
<evidence type="ECO:0000259" key="3">
    <source>
        <dbReference type="Pfam" id="PF10192"/>
    </source>
</evidence>
<keyword evidence="4" id="KW-1185">Reference proteome</keyword>
<feature type="transmembrane region" description="Helical" evidence="1">
    <location>
        <begin position="364"/>
        <end position="382"/>
    </location>
</feature>
<dbReference type="WBParaSite" id="PSAMB.scaffold2388size23462.g17598.t1">
    <property type="protein sequence ID" value="PSAMB.scaffold2388size23462.g17598.t1"/>
    <property type="gene ID" value="PSAMB.scaffold2388size23462.g17598"/>
</dbReference>